<reference evidence="2" key="2">
    <citation type="submission" date="2015-01" db="EMBL/GenBank/DDBJ databases">
        <title>Evolutionary Origins and Diversification of the Mycorrhizal Mutualists.</title>
        <authorList>
            <consortium name="DOE Joint Genome Institute"/>
            <consortium name="Mycorrhizal Genomics Consortium"/>
            <person name="Kohler A."/>
            <person name="Kuo A."/>
            <person name="Nagy L.G."/>
            <person name="Floudas D."/>
            <person name="Copeland A."/>
            <person name="Barry K.W."/>
            <person name="Cichocki N."/>
            <person name="Veneault-Fourrey C."/>
            <person name="LaButti K."/>
            <person name="Lindquist E.A."/>
            <person name="Lipzen A."/>
            <person name="Lundell T."/>
            <person name="Morin E."/>
            <person name="Murat C."/>
            <person name="Riley R."/>
            <person name="Ohm R."/>
            <person name="Sun H."/>
            <person name="Tunlid A."/>
            <person name="Henrissat B."/>
            <person name="Grigoriev I.V."/>
            <person name="Hibbett D.S."/>
            <person name="Martin F."/>
        </authorList>
    </citation>
    <scope>NUCLEOTIDE SEQUENCE [LARGE SCALE GENOMIC DNA]</scope>
    <source>
        <strain evidence="2">Ve08.2h10</strain>
    </source>
</reference>
<sequence length="136" mass="15228">MVPGRKQLSGCILDEEADKVVEEMKRVLEGKFATGQSDGCKNITKTSLVASLINMEYTPYPLNMHDMSALPKTAVQLLEFMVGEITYAVDILKVQIMAWCMDAGGDAAKMHHLLVKKMLHIMVVDCWAHQVHLHNM</sequence>
<organism evidence="1 2">
    <name type="scientific">Paxillus rubicundulus Ve08.2h10</name>
    <dbReference type="NCBI Taxonomy" id="930991"/>
    <lineage>
        <taxon>Eukaryota</taxon>
        <taxon>Fungi</taxon>
        <taxon>Dikarya</taxon>
        <taxon>Basidiomycota</taxon>
        <taxon>Agaricomycotina</taxon>
        <taxon>Agaricomycetes</taxon>
        <taxon>Agaricomycetidae</taxon>
        <taxon>Boletales</taxon>
        <taxon>Paxilineae</taxon>
        <taxon>Paxillaceae</taxon>
        <taxon>Paxillus</taxon>
    </lineage>
</organism>
<protein>
    <recommendedName>
        <fullName evidence="3">DUF659 domain-containing protein</fullName>
    </recommendedName>
</protein>
<proteinExistence type="predicted"/>
<dbReference type="OrthoDB" id="2652027at2759"/>
<name>A0A0D0DEI8_9AGAM</name>
<evidence type="ECO:0000313" key="2">
    <source>
        <dbReference type="Proteomes" id="UP000054538"/>
    </source>
</evidence>
<dbReference type="AlphaFoldDB" id="A0A0D0DEI8"/>
<dbReference type="STRING" id="930991.A0A0D0DEI8"/>
<keyword evidence="2" id="KW-1185">Reference proteome</keyword>
<gene>
    <name evidence="1" type="ORF">PAXRUDRAFT_171252</name>
</gene>
<evidence type="ECO:0000313" key="1">
    <source>
        <dbReference type="EMBL" id="KIK75925.1"/>
    </source>
</evidence>
<dbReference type="InParanoid" id="A0A0D0DEI8"/>
<evidence type="ECO:0008006" key="3">
    <source>
        <dbReference type="Google" id="ProtNLM"/>
    </source>
</evidence>
<reference evidence="1 2" key="1">
    <citation type="submission" date="2014-04" db="EMBL/GenBank/DDBJ databases">
        <authorList>
            <consortium name="DOE Joint Genome Institute"/>
            <person name="Kuo A."/>
            <person name="Kohler A."/>
            <person name="Jargeat P."/>
            <person name="Nagy L.G."/>
            <person name="Floudas D."/>
            <person name="Copeland A."/>
            <person name="Barry K.W."/>
            <person name="Cichocki N."/>
            <person name="Veneault-Fourrey C."/>
            <person name="LaButti K."/>
            <person name="Lindquist E.A."/>
            <person name="Lipzen A."/>
            <person name="Lundell T."/>
            <person name="Morin E."/>
            <person name="Murat C."/>
            <person name="Sun H."/>
            <person name="Tunlid A."/>
            <person name="Henrissat B."/>
            <person name="Grigoriev I.V."/>
            <person name="Hibbett D.S."/>
            <person name="Martin F."/>
            <person name="Nordberg H.P."/>
            <person name="Cantor M.N."/>
            <person name="Hua S.X."/>
        </authorList>
    </citation>
    <scope>NUCLEOTIDE SEQUENCE [LARGE SCALE GENOMIC DNA]</scope>
    <source>
        <strain evidence="1 2">Ve08.2h10</strain>
    </source>
</reference>
<accession>A0A0D0DEI8</accession>
<dbReference type="EMBL" id="KN827770">
    <property type="protein sequence ID" value="KIK75925.1"/>
    <property type="molecule type" value="Genomic_DNA"/>
</dbReference>
<dbReference type="HOGENOM" id="CLU_170509_0_0_1"/>
<dbReference type="Proteomes" id="UP000054538">
    <property type="component" value="Unassembled WGS sequence"/>
</dbReference>